<protein>
    <submittedName>
        <fullName evidence="2">Uncharacterized protein</fullName>
    </submittedName>
</protein>
<evidence type="ECO:0000256" key="1">
    <source>
        <dbReference type="SAM" id="MobiDB-lite"/>
    </source>
</evidence>
<feature type="region of interest" description="Disordered" evidence="1">
    <location>
        <begin position="81"/>
        <end position="121"/>
    </location>
</feature>
<name>A0A7N0RF25_KALFE</name>
<dbReference type="EnsemblPlants" id="Kaladp0010s0056.1.v1.1">
    <property type="protein sequence ID" value="Kaladp0010s0056.1.v1.1"/>
    <property type="gene ID" value="Kaladp0010s0056.v1.1"/>
</dbReference>
<evidence type="ECO:0000313" key="2">
    <source>
        <dbReference type="EnsemblPlants" id="Kaladp0010s0056.1.v1.1"/>
    </source>
</evidence>
<organism evidence="2 3">
    <name type="scientific">Kalanchoe fedtschenkoi</name>
    <name type="common">Lavender scallops</name>
    <name type="synonym">South American air plant</name>
    <dbReference type="NCBI Taxonomy" id="63787"/>
    <lineage>
        <taxon>Eukaryota</taxon>
        <taxon>Viridiplantae</taxon>
        <taxon>Streptophyta</taxon>
        <taxon>Embryophyta</taxon>
        <taxon>Tracheophyta</taxon>
        <taxon>Spermatophyta</taxon>
        <taxon>Magnoliopsida</taxon>
        <taxon>eudicotyledons</taxon>
        <taxon>Gunneridae</taxon>
        <taxon>Pentapetalae</taxon>
        <taxon>Saxifragales</taxon>
        <taxon>Crassulaceae</taxon>
        <taxon>Kalanchoe</taxon>
    </lineage>
</organism>
<dbReference type="Gramene" id="Kaladp0010s0056.1.v1.1">
    <property type="protein sequence ID" value="Kaladp0010s0056.1.v1.1"/>
    <property type="gene ID" value="Kaladp0010s0056.v1.1"/>
</dbReference>
<proteinExistence type="predicted"/>
<dbReference type="Proteomes" id="UP000594263">
    <property type="component" value="Unplaced"/>
</dbReference>
<feature type="compositionally biased region" description="Basic and acidic residues" evidence="1">
    <location>
        <begin position="82"/>
        <end position="97"/>
    </location>
</feature>
<dbReference type="AlphaFoldDB" id="A0A7N0RF25"/>
<accession>A0A7N0RF25</accession>
<reference evidence="2" key="1">
    <citation type="submission" date="2021-01" db="UniProtKB">
        <authorList>
            <consortium name="EnsemblPlants"/>
        </authorList>
    </citation>
    <scope>IDENTIFICATION</scope>
</reference>
<keyword evidence="3" id="KW-1185">Reference proteome</keyword>
<dbReference type="InterPro" id="IPR040344">
    <property type="entry name" value="At3g17950-like"/>
</dbReference>
<dbReference type="PANTHER" id="PTHR33544:SF14">
    <property type="entry name" value="PROTEIN, PUTATIVE-RELATED"/>
    <property type="match status" value="1"/>
</dbReference>
<dbReference type="PANTHER" id="PTHR33544">
    <property type="entry name" value="DUF4005 DOMAIN-CONTAINING PROTEIN-RELATED"/>
    <property type="match status" value="1"/>
</dbReference>
<dbReference type="OMA" id="NETSNGW"/>
<evidence type="ECO:0000313" key="3">
    <source>
        <dbReference type="Proteomes" id="UP000594263"/>
    </source>
</evidence>
<sequence length="162" mass="17461">MISQETDQMSGGWPLGLEIMNLRVSQAPPHLAPTPPVFLRFPSTSLTSASSSNFETESMISSSFFEDRSVTLGRLIGIRPRSTADKESKHNQEEHLNRHTKASKRGGALHSKDEAAGGSRRSCGGLAQRYDGICIPLLAGILGKMNPAAAWNKSSGKLEQPS</sequence>